<name>A0ABW5P7P0_9DEIO</name>
<gene>
    <name evidence="1" type="ORF">ACFSR9_13665</name>
</gene>
<keyword evidence="2" id="KW-1185">Reference proteome</keyword>
<organism evidence="1 2">
    <name type="scientific">Deinococcus taklimakanensis</name>
    <dbReference type="NCBI Taxonomy" id="536443"/>
    <lineage>
        <taxon>Bacteria</taxon>
        <taxon>Thermotogati</taxon>
        <taxon>Deinococcota</taxon>
        <taxon>Deinococci</taxon>
        <taxon>Deinococcales</taxon>
        <taxon>Deinococcaceae</taxon>
        <taxon>Deinococcus</taxon>
    </lineage>
</organism>
<evidence type="ECO:0000313" key="2">
    <source>
        <dbReference type="Proteomes" id="UP001597475"/>
    </source>
</evidence>
<dbReference type="RefSeq" id="WP_386846672.1">
    <property type="nucleotide sequence ID" value="NZ_JBHUMK010000066.1"/>
</dbReference>
<comment type="caution">
    <text evidence="1">The sequence shown here is derived from an EMBL/GenBank/DDBJ whole genome shotgun (WGS) entry which is preliminary data.</text>
</comment>
<sequence length="73" mass="8458">MNDSLLHRLLDPGLLHHQQLPSDVIVWAARGEVISRGAHLRTEREARVKKREASRPELERLTQSFAAIKRHCR</sequence>
<evidence type="ECO:0008006" key="3">
    <source>
        <dbReference type="Google" id="ProtNLM"/>
    </source>
</evidence>
<evidence type="ECO:0000313" key="1">
    <source>
        <dbReference type="EMBL" id="MFD2610474.1"/>
    </source>
</evidence>
<accession>A0ABW5P7P0</accession>
<proteinExistence type="predicted"/>
<dbReference type="EMBL" id="JBHUMK010000066">
    <property type="protein sequence ID" value="MFD2610474.1"/>
    <property type="molecule type" value="Genomic_DNA"/>
</dbReference>
<reference evidence="2" key="1">
    <citation type="journal article" date="2019" name="Int. J. Syst. Evol. Microbiol.">
        <title>The Global Catalogue of Microorganisms (GCM) 10K type strain sequencing project: providing services to taxonomists for standard genome sequencing and annotation.</title>
        <authorList>
            <consortium name="The Broad Institute Genomics Platform"/>
            <consortium name="The Broad Institute Genome Sequencing Center for Infectious Disease"/>
            <person name="Wu L."/>
            <person name="Ma J."/>
        </authorList>
    </citation>
    <scope>NUCLEOTIDE SEQUENCE [LARGE SCALE GENOMIC DNA]</scope>
    <source>
        <strain evidence="2">KCTC 33842</strain>
    </source>
</reference>
<dbReference type="Proteomes" id="UP001597475">
    <property type="component" value="Unassembled WGS sequence"/>
</dbReference>
<protein>
    <recommendedName>
        <fullName evidence="3">Transposase</fullName>
    </recommendedName>
</protein>